<name>A0A329TJB8_9FIRM</name>
<feature type="coiled-coil region" evidence="1">
    <location>
        <begin position="30"/>
        <end position="67"/>
    </location>
</feature>
<evidence type="ECO:0000256" key="1">
    <source>
        <dbReference type="SAM" id="Coils"/>
    </source>
</evidence>
<gene>
    <name evidence="2" type="ORF">C4N25_09910</name>
</gene>
<sequence>MYCMGTYQAPQVPQPGVTFGDERLVDPWAVTMLQNTCSNLQVQNMALQQENAALKNKSQSLQQQRENPLCKAANRAYLREFTAYKTESLVEFPDGRYHLVKENPLGEPYKVVKPVSDCTEFSARYAIDPRDGSTSIEVRYRLPNGTLSGFRVADDKFQQNALIQGFYKSGGTLRCGKDGPRLFYMLIAQLLSKQEIYFQPIPGWNINASRWFFKESAGCEAPLDSPILRPDALTSEDQLIMAAVIGLSFLKTRLPEDMQPTKPFAVISEGFSITTEITLNCKLAELKKQLIHHRDDLLIHVRGGFASNRYQKATNYDYLSDEAEKGSASRSIYIVQAKELTPEIREHCIPIQLNPAEACSATTGVDSVTWGDLISLVEGNPNEFDSRVYRAYKEERDRMDGSSFCQEIAVLRAVSEIICWTFSQKASLSEEKVRDAYKTAFDHYPSRWDSMLNTTASDCFRNALYAAAREQTIRFRDIGDLDETYCKEKEVLYDEYKLYLTLDLVKRLVAKRMPEFLTSDVLAQLTEAGILSSSIVKTLRLSTGHSKNVRLRSINRSFVNGYGRRDITTIST</sequence>
<organism evidence="2 3">
    <name type="scientific">Faecalibacterium prausnitzii</name>
    <dbReference type="NCBI Taxonomy" id="853"/>
    <lineage>
        <taxon>Bacteria</taxon>
        <taxon>Bacillati</taxon>
        <taxon>Bacillota</taxon>
        <taxon>Clostridia</taxon>
        <taxon>Eubacteriales</taxon>
        <taxon>Oscillospiraceae</taxon>
        <taxon>Faecalibacterium</taxon>
    </lineage>
</organism>
<evidence type="ECO:0000313" key="3">
    <source>
        <dbReference type="Proteomes" id="UP000251634"/>
    </source>
</evidence>
<dbReference type="EMBL" id="PRKZ01000007">
    <property type="protein sequence ID" value="RAW48830.1"/>
    <property type="molecule type" value="Genomic_DNA"/>
</dbReference>
<accession>A0A329TJB8</accession>
<dbReference type="Proteomes" id="UP000251634">
    <property type="component" value="Unassembled WGS sequence"/>
</dbReference>
<dbReference type="AlphaFoldDB" id="A0A329TJB8"/>
<protein>
    <submittedName>
        <fullName evidence="2">Uncharacterized protein</fullName>
    </submittedName>
</protein>
<keyword evidence="1" id="KW-0175">Coiled coil</keyword>
<proteinExistence type="predicted"/>
<evidence type="ECO:0000313" key="2">
    <source>
        <dbReference type="EMBL" id="RAW48830.1"/>
    </source>
</evidence>
<reference evidence="2 3" key="1">
    <citation type="submission" date="2018-02" db="EMBL/GenBank/DDBJ databases">
        <title>Complete genome sequencing of Faecalibacterium prausnitzii strains isolated from the human gut.</title>
        <authorList>
            <person name="Fitzgerald B.C."/>
            <person name="Shkoporov A.N."/>
            <person name="Ross P.R."/>
            <person name="Hill C."/>
        </authorList>
    </citation>
    <scope>NUCLEOTIDE SEQUENCE [LARGE SCALE GENOMIC DNA]</scope>
    <source>
        <strain evidence="2 3">APC942/8-14-2</strain>
    </source>
</reference>
<comment type="caution">
    <text evidence="2">The sequence shown here is derived from an EMBL/GenBank/DDBJ whole genome shotgun (WGS) entry which is preliminary data.</text>
</comment>